<dbReference type="InterPro" id="IPR001920">
    <property type="entry name" value="Asp/Glu_race"/>
</dbReference>
<dbReference type="PANTHER" id="PTHR21198">
    <property type="entry name" value="GLUTAMATE RACEMASE"/>
    <property type="match status" value="1"/>
</dbReference>
<dbReference type="InterPro" id="IPR004380">
    <property type="entry name" value="Asp_race"/>
</dbReference>
<reference evidence="3" key="1">
    <citation type="submission" date="2024-07" db="EMBL/GenBank/DDBJ databases">
        <title>Complete genome sequence of Verrucomicrobiaceae bacterium NT6N.</title>
        <authorList>
            <person name="Huang C."/>
            <person name="Takami H."/>
            <person name="Hamasaki K."/>
        </authorList>
    </citation>
    <scope>NUCLEOTIDE SEQUENCE</scope>
    <source>
        <strain evidence="3">NT6N</strain>
    </source>
</reference>
<dbReference type="PROSITE" id="PS00924">
    <property type="entry name" value="ASP_GLU_RACEMASE_2"/>
    <property type="match status" value="1"/>
</dbReference>
<protein>
    <submittedName>
        <fullName evidence="3">Racemase</fullName>
    </submittedName>
</protein>
<name>A0AAT9FM47_9BACT</name>
<dbReference type="SUPFAM" id="SSF53681">
    <property type="entry name" value="Aspartate/glutamate racemase"/>
    <property type="match status" value="2"/>
</dbReference>
<evidence type="ECO:0000256" key="2">
    <source>
        <dbReference type="ARBA" id="ARBA00023235"/>
    </source>
</evidence>
<dbReference type="Pfam" id="PF01177">
    <property type="entry name" value="Asp_Glu_race"/>
    <property type="match status" value="1"/>
</dbReference>
<dbReference type="EMBL" id="AP026866">
    <property type="protein sequence ID" value="BDS07056.1"/>
    <property type="molecule type" value="Genomic_DNA"/>
</dbReference>
<dbReference type="Gene3D" id="3.40.50.1860">
    <property type="match status" value="2"/>
</dbReference>
<organism evidence="3">
    <name type="scientific">Oceaniferula spumae</name>
    <dbReference type="NCBI Taxonomy" id="2979115"/>
    <lineage>
        <taxon>Bacteria</taxon>
        <taxon>Pseudomonadati</taxon>
        <taxon>Verrucomicrobiota</taxon>
        <taxon>Verrucomicrobiia</taxon>
        <taxon>Verrucomicrobiales</taxon>
        <taxon>Verrucomicrobiaceae</taxon>
        <taxon>Oceaniferula</taxon>
    </lineage>
</organism>
<dbReference type="KEGG" id="osu:NT6N_20960"/>
<comment type="similarity">
    <text evidence="1">Belongs to the aspartate/glutamate racemases family.</text>
</comment>
<accession>A0AAT9FM47</accession>
<keyword evidence="2" id="KW-0413">Isomerase</keyword>
<dbReference type="InterPro" id="IPR015942">
    <property type="entry name" value="Asp/Glu/hydantoin_racemase"/>
</dbReference>
<sequence>MKKFGLIGGTSWRSTIAYYERINSSINAIHNDNTNPPLSLVSLNQKLIHEHQRNSDWKSITALITEAADELQEAGVEAIAFCATTPHKVFHDVQPKLHIPILHIADAMAEAAGSLGATRLGLLGTRFTMAECFLRDRLKKHHGLDTLVPPAPVQKDIQAQVYKDLSSGIFDETAKRTLLDAMEKLAQRGAEAIVLGCTEFPFLINSSDTSLPLINAIDCHCNQITRFIKGELSTDFRKSRPSHLPSMIAWPSQSET</sequence>
<proteinExistence type="inferred from homology"/>
<evidence type="ECO:0000256" key="1">
    <source>
        <dbReference type="ARBA" id="ARBA00007847"/>
    </source>
</evidence>
<evidence type="ECO:0000313" key="3">
    <source>
        <dbReference type="EMBL" id="BDS07056.1"/>
    </source>
</evidence>
<dbReference type="InterPro" id="IPR033134">
    <property type="entry name" value="Asp/Glu_racemase_AS_2"/>
</dbReference>
<dbReference type="NCBIfam" id="TIGR00035">
    <property type="entry name" value="asp_race"/>
    <property type="match status" value="1"/>
</dbReference>
<gene>
    <name evidence="3" type="ORF">NT6N_20960</name>
</gene>
<dbReference type="PANTHER" id="PTHR21198:SF7">
    <property type="entry name" value="ASPARTATE-GLUTAMATE RACEMASE FAMILY"/>
    <property type="match status" value="1"/>
</dbReference>
<dbReference type="AlphaFoldDB" id="A0AAT9FM47"/>
<dbReference type="GO" id="GO:0047661">
    <property type="term" value="F:amino-acid racemase activity"/>
    <property type="evidence" value="ECO:0007669"/>
    <property type="project" value="InterPro"/>
</dbReference>